<evidence type="ECO:0000313" key="1">
    <source>
        <dbReference type="EMBL" id="XCP82891.1"/>
    </source>
</evidence>
<keyword evidence="1" id="KW-0808">Transferase</keyword>
<keyword evidence="1" id="KW-0489">Methyltransferase</keyword>
<dbReference type="GO" id="GO:0032259">
    <property type="term" value="P:methylation"/>
    <property type="evidence" value="ECO:0007669"/>
    <property type="project" value="UniProtKB-KW"/>
</dbReference>
<organism evidence="1">
    <name type="scientific">Actinomyces timonensis</name>
    <dbReference type="NCBI Taxonomy" id="1288391"/>
    <lineage>
        <taxon>Bacteria</taxon>
        <taxon>Bacillati</taxon>
        <taxon>Actinomycetota</taxon>
        <taxon>Actinomycetes</taxon>
        <taxon>Actinomycetales</taxon>
        <taxon>Actinomycetaceae</taxon>
        <taxon>Actinomyces</taxon>
    </lineage>
</organism>
<proteinExistence type="predicted"/>
<accession>A0AAU8N2A8</accession>
<reference evidence="1" key="1">
    <citation type="submission" date="2024-05" db="EMBL/GenBank/DDBJ databases">
        <title>Draft genome assemblies of 36 bacteria isolated from hibernating arctic ground squirrels.</title>
        <authorList>
            <person name="McKee H."/>
            <person name="Mullen L."/>
            <person name="Drown D.M."/>
            <person name="Duddleston K.N."/>
        </authorList>
    </citation>
    <scope>NUCLEOTIDE SEQUENCE</scope>
    <source>
        <strain evidence="1">AR004</strain>
    </source>
</reference>
<gene>
    <name evidence="1" type="ORF">ABXS69_03045</name>
</gene>
<dbReference type="EMBL" id="CP159989">
    <property type="protein sequence ID" value="XCP82891.1"/>
    <property type="molecule type" value="Genomic_DNA"/>
</dbReference>
<dbReference type="Gene3D" id="3.40.50.150">
    <property type="entry name" value="Vaccinia Virus protein VP39"/>
    <property type="match status" value="1"/>
</dbReference>
<dbReference type="AlphaFoldDB" id="A0AAU8N2A8"/>
<protein>
    <submittedName>
        <fullName evidence="1">Eco57I restriction-modification methylase domain-containing protein</fullName>
    </submittedName>
</protein>
<sequence>MQFCAPTITSQQVRVTADRYAGWHEPFGPCHCTLILIEPGVNTLLESDPRSVGIAVPNIYAGFMALGALLLDTGRQQVSIAPRSWMNGTYFSHFRRTLLTSFGIDAIHTFQSRSEVFGNLGVLTGCRGGQVDELRQMHTCRPRHDGFNRTRGGVPIP</sequence>
<dbReference type="InterPro" id="IPR029063">
    <property type="entry name" value="SAM-dependent_MTases_sf"/>
</dbReference>
<name>A0AAU8N2A8_9ACTO</name>
<dbReference type="SUPFAM" id="SSF53335">
    <property type="entry name" value="S-adenosyl-L-methionine-dependent methyltransferases"/>
    <property type="match status" value="1"/>
</dbReference>
<dbReference type="GO" id="GO:0008168">
    <property type="term" value="F:methyltransferase activity"/>
    <property type="evidence" value="ECO:0007669"/>
    <property type="project" value="UniProtKB-KW"/>
</dbReference>